<protein>
    <recommendedName>
        <fullName evidence="11">Dynein regulatory complex subunit 3</fullName>
    </recommendedName>
</protein>
<evidence type="ECO:0000256" key="11">
    <source>
        <dbReference type="ARBA" id="ARBA00040950"/>
    </source>
</evidence>
<evidence type="ECO:0000313" key="13">
    <source>
        <dbReference type="Proteomes" id="UP000694523"/>
    </source>
</evidence>
<name>A0A8C6SPG5_9GOBI</name>
<dbReference type="AlphaFoldDB" id="A0A8C6SPG5"/>
<organism evidence="12 13">
    <name type="scientific">Neogobius melanostomus</name>
    <name type="common">round goby</name>
    <dbReference type="NCBI Taxonomy" id="47308"/>
    <lineage>
        <taxon>Eukaryota</taxon>
        <taxon>Metazoa</taxon>
        <taxon>Chordata</taxon>
        <taxon>Craniata</taxon>
        <taxon>Vertebrata</taxon>
        <taxon>Euteleostomi</taxon>
        <taxon>Actinopterygii</taxon>
        <taxon>Neopterygii</taxon>
        <taxon>Teleostei</taxon>
        <taxon>Neoteleostei</taxon>
        <taxon>Acanthomorphata</taxon>
        <taxon>Gobiaria</taxon>
        <taxon>Gobiiformes</taxon>
        <taxon>Gobioidei</taxon>
        <taxon>Gobiidae</taxon>
        <taxon>Benthophilinae</taxon>
        <taxon>Neogobiini</taxon>
        <taxon>Neogobius</taxon>
    </lineage>
</organism>
<evidence type="ECO:0000256" key="4">
    <source>
        <dbReference type="ARBA" id="ARBA00022737"/>
    </source>
</evidence>
<proteinExistence type="inferred from homology"/>
<evidence type="ECO:0000256" key="10">
    <source>
        <dbReference type="ARBA" id="ARBA00038378"/>
    </source>
</evidence>
<evidence type="ECO:0000256" key="1">
    <source>
        <dbReference type="ARBA" id="ARBA00004611"/>
    </source>
</evidence>
<evidence type="ECO:0000256" key="6">
    <source>
        <dbReference type="ARBA" id="ARBA00023054"/>
    </source>
</evidence>
<keyword evidence="2" id="KW-0963">Cytoplasm</keyword>
<evidence type="ECO:0000256" key="5">
    <source>
        <dbReference type="ARBA" id="ARBA00022846"/>
    </source>
</evidence>
<comment type="similarity">
    <text evidence="10">Belongs to the DRC3 family.</text>
</comment>
<keyword evidence="7" id="KW-0969">Cilium</keyword>
<dbReference type="InterPro" id="IPR001611">
    <property type="entry name" value="Leu-rich_rpt"/>
</dbReference>
<dbReference type="Gene3D" id="3.80.10.10">
    <property type="entry name" value="Ribonuclease Inhibitor"/>
    <property type="match status" value="1"/>
</dbReference>
<keyword evidence="8" id="KW-0206">Cytoskeleton</keyword>
<evidence type="ECO:0000256" key="3">
    <source>
        <dbReference type="ARBA" id="ARBA00022614"/>
    </source>
</evidence>
<dbReference type="Pfam" id="PF14580">
    <property type="entry name" value="LRR_9"/>
    <property type="match status" value="1"/>
</dbReference>
<comment type="subcellular location">
    <subcellularLocation>
        <location evidence="1">Cytoplasm</location>
        <location evidence="1">Cytoskeleton</location>
        <location evidence="1">Flagellum axoneme</location>
    </subcellularLocation>
</comment>
<reference evidence="12" key="1">
    <citation type="submission" date="2025-08" db="UniProtKB">
        <authorList>
            <consortium name="Ensembl"/>
        </authorList>
    </citation>
    <scope>IDENTIFICATION</scope>
</reference>
<dbReference type="PROSITE" id="PS51450">
    <property type="entry name" value="LRR"/>
    <property type="match status" value="1"/>
</dbReference>
<dbReference type="PANTHER" id="PTHR45973">
    <property type="entry name" value="PROTEIN PHOSPHATASE 1 REGULATORY SUBUNIT SDS22-RELATED"/>
    <property type="match status" value="1"/>
</dbReference>
<reference evidence="12" key="2">
    <citation type="submission" date="2025-09" db="UniProtKB">
        <authorList>
            <consortium name="Ensembl"/>
        </authorList>
    </citation>
    <scope>IDENTIFICATION</scope>
</reference>
<keyword evidence="6" id="KW-0175">Coiled coil</keyword>
<sequence>MIVLPCLRADVFRIEHLWGFHTDEFMYSDLSFNDISQIEGLETLTKLEQLNLSNNKISVLENMDALENLGLILKKTLLPQVMCLRKLRNIFTLNCFGNPLSEEDDYKLFVVAFFPNLKYLDNRYIKPAFVSKKKKTFIKHFEMAENLCCCR</sequence>
<accession>A0A8C6SPG5</accession>
<keyword evidence="9" id="KW-0966">Cell projection</keyword>
<keyword evidence="5" id="KW-0282">Flagellum</keyword>
<evidence type="ECO:0000256" key="2">
    <source>
        <dbReference type="ARBA" id="ARBA00022490"/>
    </source>
</evidence>
<evidence type="ECO:0000256" key="7">
    <source>
        <dbReference type="ARBA" id="ARBA00023069"/>
    </source>
</evidence>
<keyword evidence="13" id="KW-1185">Reference proteome</keyword>
<dbReference type="GO" id="GO:0005929">
    <property type="term" value="C:cilium"/>
    <property type="evidence" value="ECO:0007669"/>
    <property type="project" value="TreeGrafter"/>
</dbReference>
<evidence type="ECO:0000313" key="12">
    <source>
        <dbReference type="Ensembl" id="ENSNMLP00000008206.1"/>
    </source>
</evidence>
<evidence type="ECO:0000256" key="8">
    <source>
        <dbReference type="ARBA" id="ARBA00023212"/>
    </source>
</evidence>
<evidence type="ECO:0000256" key="9">
    <source>
        <dbReference type="ARBA" id="ARBA00023273"/>
    </source>
</evidence>
<dbReference type="PANTHER" id="PTHR45973:SF12">
    <property type="entry name" value="DYNEIN REGULATORY COMPLEX SUBUNIT 3"/>
    <property type="match status" value="1"/>
</dbReference>
<keyword evidence="4" id="KW-0677">Repeat</keyword>
<dbReference type="InterPro" id="IPR050576">
    <property type="entry name" value="Cilia_flagella_integrity"/>
</dbReference>
<dbReference type="InterPro" id="IPR032675">
    <property type="entry name" value="LRR_dom_sf"/>
</dbReference>
<keyword evidence="3" id="KW-0433">Leucine-rich repeat</keyword>
<dbReference type="Proteomes" id="UP000694523">
    <property type="component" value="Unplaced"/>
</dbReference>
<dbReference type="Ensembl" id="ENSNMLT00000009331.1">
    <property type="protein sequence ID" value="ENSNMLP00000008206.1"/>
    <property type="gene ID" value="ENSNMLG00000005831.1"/>
</dbReference>
<dbReference type="SUPFAM" id="SSF52058">
    <property type="entry name" value="L domain-like"/>
    <property type="match status" value="1"/>
</dbReference>